<gene>
    <name evidence="1" type="ORF">rCG_58607</name>
</gene>
<proteinExistence type="predicted"/>
<reference evidence="1 2" key="1">
    <citation type="submission" date="2005-09" db="EMBL/GenBank/DDBJ databases">
        <authorList>
            <person name="Mural R.J."/>
            <person name="Li P.W."/>
            <person name="Adams M.D."/>
            <person name="Amanatides P.G."/>
            <person name="Baden-Tillson H."/>
            <person name="Barnstead M."/>
            <person name="Chin S.H."/>
            <person name="Dew I."/>
            <person name="Evans C.A."/>
            <person name="Ferriera S."/>
            <person name="Flanigan M."/>
            <person name="Fosler C."/>
            <person name="Glodek A."/>
            <person name="Gu Z."/>
            <person name="Holt R.A."/>
            <person name="Jennings D."/>
            <person name="Kraft C.L."/>
            <person name="Lu F."/>
            <person name="Nguyen T."/>
            <person name="Nusskern D.R."/>
            <person name="Pfannkoch C.M."/>
            <person name="Sitter C."/>
            <person name="Sutton G.G."/>
            <person name="Venter J.C."/>
            <person name="Wang Z."/>
            <person name="Woodage T."/>
            <person name="Zheng X.H."/>
            <person name="Zhong F."/>
        </authorList>
    </citation>
    <scope>NUCLEOTIDE SEQUENCE [LARGE SCALE GENOMIC DNA]</scope>
    <source>
        <strain>BN</strain>
        <strain evidence="2">Sprague-Dawley</strain>
    </source>
</reference>
<sequence length="34" mass="3746">MGYPGSQLSLQLLKFEKLHLVFPIYPAVLTSAPS</sequence>
<name>A6KR94_RAT</name>
<evidence type="ECO:0000313" key="2">
    <source>
        <dbReference type="Proteomes" id="UP000234681"/>
    </source>
</evidence>
<dbReference type="Proteomes" id="UP000234681">
    <property type="component" value="Chromosome 20"/>
</dbReference>
<organism evidence="1 2">
    <name type="scientific">Rattus norvegicus</name>
    <name type="common">Rat</name>
    <dbReference type="NCBI Taxonomy" id="10116"/>
    <lineage>
        <taxon>Eukaryota</taxon>
        <taxon>Metazoa</taxon>
        <taxon>Chordata</taxon>
        <taxon>Craniata</taxon>
        <taxon>Vertebrata</taxon>
        <taxon>Euteleostomi</taxon>
        <taxon>Mammalia</taxon>
        <taxon>Eutheria</taxon>
        <taxon>Euarchontoglires</taxon>
        <taxon>Glires</taxon>
        <taxon>Rodentia</taxon>
        <taxon>Myomorpha</taxon>
        <taxon>Muroidea</taxon>
        <taxon>Muridae</taxon>
        <taxon>Murinae</taxon>
        <taxon>Rattus</taxon>
    </lineage>
</organism>
<dbReference type="EMBL" id="CH474093">
    <property type="protein sequence ID" value="EDL84595.1"/>
    <property type="molecule type" value="Genomic_DNA"/>
</dbReference>
<accession>A6KR94</accession>
<protein>
    <submittedName>
        <fullName evidence="1">RCG58607</fullName>
    </submittedName>
</protein>
<evidence type="ECO:0000313" key="1">
    <source>
        <dbReference type="EMBL" id="EDL84595.1"/>
    </source>
</evidence>
<dbReference type="AlphaFoldDB" id="A6KR94"/>